<comment type="caution">
    <text evidence="1">The sequence shown here is derived from an EMBL/GenBank/DDBJ whole genome shotgun (WGS) entry which is preliminary data.</text>
</comment>
<keyword evidence="2" id="KW-1185">Reference proteome</keyword>
<gene>
    <name evidence="1" type="ORF">N783_10030</name>
</gene>
<protein>
    <recommendedName>
        <fullName evidence="3">N-acetyltransferase domain-containing protein</fullName>
    </recommendedName>
</protein>
<dbReference type="Proteomes" id="UP000030403">
    <property type="component" value="Unassembled WGS sequence"/>
</dbReference>
<dbReference type="EMBL" id="AVPF01000025">
    <property type="protein sequence ID" value="KGX87262.1"/>
    <property type="molecule type" value="Genomic_DNA"/>
</dbReference>
<dbReference type="AlphaFoldDB" id="A0A0A5HUE3"/>
<reference evidence="1 2" key="1">
    <citation type="submission" date="2013-08" db="EMBL/GenBank/DDBJ databases">
        <authorList>
            <person name="Huang J."/>
            <person name="Wang G."/>
        </authorList>
    </citation>
    <scope>NUCLEOTIDE SEQUENCE [LARGE SCALE GENOMIC DNA]</scope>
    <source>
        <strain evidence="1 2">BH030004</strain>
    </source>
</reference>
<evidence type="ECO:0008006" key="3">
    <source>
        <dbReference type="Google" id="ProtNLM"/>
    </source>
</evidence>
<evidence type="ECO:0000313" key="2">
    <source>
        <dbReference type="Proteomes" id="UP000030403"/>
    </source>
</evidence>
<dbReference type="RefSeq" id="WP_027447860.1">
    <property type="nucleotide sequence ID" value="NZ_AVPF01000025.1"/>
</dbReference>
<dbReference type="OrthoDB" id="2970403at2"/>
<organism evidence="1 2">
    <name type="scientific">Pontibacillus marinus BH030004 = DSM 16465</name>
    <dbReference type="NCBI Taxonomy" id="1385511"/>
    <lineage>
        <taxon>Bacteria</taxon>
        <taxon>Bacillati</taxon>
        <taxon>Bacillota</taxon>
        <taxon>Bacilli</taxon>
        <taxon>Bacillales</taxon>
        <taxon>Bacillaceae</taxon>
        <taxon>Pontibacillus</taxon>
    </lineage>
</organism>
<accession>A0A0A5HUE3</accession>
<sequence length="142" mass="16952">MLAIQRVRDYDLQTMKDFFGVRMEQLDDEESLYEHGYYVEIDRDRKGFFALEPAEEKSVWLKSLYLQPGVDPRVVLSLFELVEAYAKEHDIHNIYVFSHQARLDTLLQSQQYAPINEDDIPDSLENQPREDGKWWCYRVEKS</sequence>
<proteinExistence type="predicted"/>
<name>A0A0A5HUE3_9BACI</name>
<dbReference type="eggNOG" id="ENOG5033FAZ">
    <property type="taxonomic scope" value="Bacteria"/>
</dbReference>
<evidence type="ECO:0000313" key="1">
    <source>
        <dbReference type="EMBL" id="KGX87262.1"/>
    </source>
</evidence>